<evidence type="ECO:0000256" key="4">
    <source>
        <dbReference type="ARBA" id="ARBA00022679"/>
    </source>
</evidence>
<dbReference type="PANTHER" id="PTHR45339">
    <property type="entry name" value="HYBRID SIGNAL TRANSDUCTION HISTIDINE KINASE J"/>
    <property type="match status" value="1"/>
</dbReference>
<dbReference type="SMART" id="SM00448">
    <property type="entry name" value="REC"/>
    <property type="match status" value="2"/>
</dbReference>
<dbReference type="Pfam" id="PF00072">
    <property type="entry name" value="Response_reg"/>
    <property type="match status" value="2"/>
</dbReference>
<dbReference type="CDD" id="cd17546">
    <property type="entry name" value="REC_hyHK_CKI1_RcsC-like"/>
    <property type="match status" value="1"/>
</dbReference>
<dbReference type="InterPro" id="IPR036097">
    <property type="entry name" value="HisK_dim/P_sf"/>
</dbReference>
<protein>
    <recommendedName>
        <fullName evidence="10">Sensory/regulatory protein RpfC</fullName>
        <ecNumber evidence="2">2.7.13.3</ecNumber>
    </recommendedName>
</protein>
<dbReference type="AlphaFoldDB" id="A0AAW5V408"/>
<dbReference type="Gene3D" id="3.30.565.10">
    <property type="entry name" value="Histidine kinase-like ATPase, C-terminal domain"/>
    <property type="match status" value="1"/>
</dbReference>
<comment type="caution">
    <text evidence="15">The sequence shown here is derived from an EMBL/GenBank/DDBJ whole genome shotgun (WGS) entry which is preliminary data.</text>
</comment>
<keyword evidence="8" id="KW-0902">Two-component regulatory system</keyword>
<dbReference type="SUPFAM" id="SSF52172">
    <property type="entry name" value="CheY-like"/>
    <property type="match status" value="2"/>
</dbReference>
<feature type="domain" description="Response regulatory" evidence="14">
    <location>
        <begin position="396"/>
        <end position="509"/>
    </location>
</feature>
<keyword evidence="6" id="KW-0418">Kinase</keyword>
<evidence type="ECO:0000256" key="7">
    <source>
        <dbReference type="ARBA" id="ARBA00022840"/>
    </source>
</evidence>
<reference evidence="15" key="1">
    <citation type="submission" date="2022-06" db="EMBL/GenBank/DDBJ databases">
        <title>Leptospira isolates from biofilms formed at urban environments.</title>
        <authorList>
            <person name="Ribeiro P.S."/>
            <person name="Sousa T."/>
            <person name="Carvalho N."/>
            <person name="Aburjaile F."/>
            <person name="Neves F."/>
            <person name="Oliveira D."/>
            <person name="Blanco L."/>
            <person name="Lima J."/>
            <person name="Costa F."/>
            <person name="Brenig B."/>
            <person name="Soares S."/>
            <person name="Ramos R."/>
            <person name="Goes-Neto A."/>
            <person name="Matiuzzi M."/>
            <person name="Azevedo V."/>
            <person name="Ristow P."/>
        </authorList>
    </citation>
    <scope>NUCLEOTIDE SEQUENCE</scope>
    <source>
        <strain evidence="15">VSF7</strain>
    </source>
</reference>
<dbReference type="SUPFAM" id="SSF55785">
    <property type="entry name" value="PYP-like sensor domain (PAS domain)"/>
    <property type="match status" value="1"/>
</dbReference>
<dbReference type="PRINTS" id="PR00344">
    <property type="entry name" value="BCTRLSENSOR"/>
</dbReference>
<dbReference type="InterPro" id="IPR013656">
    <property type="entry name" value="PAS_4"/>
</dbReference>
<dbReference type="Gene3D" id="3.30.450.20">
    <property type="entry name" value="PAS domain"/>
    <property type="match status" value="1"/>
</dbReference>
<dbReference type="CDD" id="cd00082">
    <property type="entry name" value="HisKA"/>
    <property type="match status" value="1"/>
</dbReference>
<dbReference type="Gene3D" id="1.10.287.130">
    <property type="match status" value="1"/>
</dbReference>
<keyword evidence="7" id="KW-0067">ATP-binding</keyword>
<comment type="subunit">
    <text evidence="9">At low DSF concentrations, interacts with RpfF.</text>
</comment>
<dbReference type="InterPro" id="IPR003594">
    <property type="entry name" value="HATPase_dom"/>
</dbReference>
<evidence type="ECO:0000259" key="13">
    <source>
        <dbReference type="PROSITE" id="PS50109"/>
    </source>
</evidence>
<comment type="catalytic activity">
    <reaction evidence="1">
        <text>ATP + protein L-histidine = ADP + protein N-phospho-L-histidine.</text>
        <dbReference type="EC" id="2.7.13.3"/>
    </reaction>
</comment>
<sequence length="646" mass="74125">MDDFSFGVQVVSHDLRYLYLNKILLSEINMQEVQLLNKRMSDVFPGIENSDIYKAIEKTIASKSSEKVINEFTLPNGNTTYYELDLQPIPQGAIIFSKDITDSSKSKIFLEKTNERLESEIKTRVIELEELNQKLVEESKRAIESGRSKSEFLANMSHEIRTPLNGVVGMAELLSITDLSNEQREYVRGMRLSSDLLLSIINDILDFSKLDSGKVNLYDESIDIRDCISDCLKLFEFKLADKKIEVIQYISKNVPGLIIADEKRIKQIIINLIGNATKFTSANGVIKITLKTTLRNNIEHLQFSIRDNGIGINESKQNILFQAFVQADSSITKKFEGTGLGLAISGKIVDLMKGRIWFKSKENIGSTFFFEIPLKASEKQNLEYLNSESFNFTNTECVVIDNNRINLKVFQDMLNLWQIKTKTYLDPFQGIEEVKKKKPDFVIVDFFMPEMSGIEVATILKEKYNSNLKVILATSAEYQNIHQQRNLFDKIITKPVRMKSLYESIYEILNTVSNKNDIITNEFQQLKNSYKALIVEDNLLNRQFAEKILKKFNIKTTTAENGLIGFELASKEKFDFILMDIHMPVMDGLECSRLIQEKIENPPPIIIMSADVYKITENLNFKTEAFILKPVRISDLNEIFDKLQFT</sequence>
<evidence type="ECO:0000256" key="11">
    <source>
        <dbReference type="PROSITE-ProRule" id="PRU00169"/>
    </source>
</evidence>
<organism evidence="15 16">
    <name type="scientific">Leptospira levettii</name>
    <dbReference type="NCBI Taxonomy" id="2023178"/>
    <lineage>
        <taxon>Bacteria</taxon>
        <taxon>Pseudomonadati</taxon>
        <taxon>Spirochaetota</taxon>
        <taxon>Spirochaetia</taxon>
        <taxon>Leptospirales</taxon>
        <taxon>Leptospiraceae</taxon>
        <taxon>Leptospira</taxon>
    </lineage>
</organism>
<dbReference type="GO" id="GO:0005524">
    <property type="term" value="F:ATP binding"/>
    <property type="evidence" value="ECO:0007669"/>
    <property type="project" value="UniProtKB-KW"/>
</dbReference>
<keyword evidence="12" id="KW-0175">Coiled coil</keyword>
<dbReference type="Pfam" id="PF00512">
    <property type="entry name" value="HisKA"/>
    <property type="match status" value="1"/>
</dbReference>
<evidence type="ECO:0000256" key="6">
    <source>
        <dbReference type="ARBA" id="ARBA00022777"/>
    </source>
</evidence>
<dbReference type="Pfam" id="PF08448">
    <property type="entry name" value="PAS_4"/>
    <property type="match status" value="1"/>
</dbReference>
<dbReference type="PROSITE" id="PS50109">
    <property type="entry name" value="HIS_KIN"/>
    <property type="match status" value="1"/>
</dbReference>
<dbReference type="Pfam" id="PF02518">
    <property type="entry name" value="HATPase_c"/>
    <property type="match status" value="1"/>
</dbReference>
<dbReference type="InterPro" id="IPR001789">
    <property type="entry name" value="Sig_transdc_resp-reg_receiver"/>
</dbReference>
<evidence type="ECO:0000256" key="1">
    <source>
        <dbReference type="ARBA" id="ARBA00000085"/>
    </source>
</evidence>
<dbReference type="InterPro" id="IPR003661">
    <property type="entry name" value="HisK_dim/P_dom"/>
</dbReference>
<evidence type="ECO:0000259" key="14">
    <source>
        <dbReference type="PROSITE" id="PS50110"/>
    </source>
</evidence>
<dbReference type="EC" id="2.7.13.3" evidence="2"/>
<evidence type="ECO:0000256" key="3">
    <source>
        <dbReference type="ARBA" id="ARBA00022553"/>
    </source>
</evidence>
<evidence type="ECO:0000256" key="9">
    <source>
        <dbReference type="ARBA" id="ARBA00064003"/>
    </source>
</evidence>
<keyword evidence="5" id="KW-0547">Nucleotide-binding</keyword>
<evidence type="ECO:0000256" key="10">
    <source>
        <dbReference type="ARBA" id="ARBA00068150"/>
    </source>
</evidence>
<dbReference type="InterPro" id="IPR011006">
    <property type="entry name" value="CheY-like_superfamily"/>
</dbReference>
<dbReference type="InterPro" id="IPR036890">
    <property type="entry name" value="HATPase_C_sf"/>
</dbReference>
<evidence type="ECO:0000256" key="8">
    <source>
        <dbReference type="ARBA" id="ARBA00023012"/>
    </source>
</evidence>
<proteinExistence type="predicted"/>
<dbReference type="InterPro" id="IPR005467">
    <property type="entry name" value="His_kinase_dom"/>
</dbReference>
<feature type="coiled-coil region" evidence="12">
    <location>
        <begin position="114"/>
        <end position="145"/>
    </location>
</feature>
<keyword evidence="3 11" id="KW-0597">Phosphoprotein</keyword>
<evidence type="ECO:0000256" key="2">
    <source>
        <dbReference type="ARBA" id="ARBA00012438"/>
    </source>
</evidence>
<dbReference type="SMART" id="SM00387">
    <property type="entry name" value="HATPase_c"/>
    <property type="match status" value="1"/>
</dbReference>
<dbReference type="EMBL" id="JAMQQD010000005">
    <property type="protein sequence ID" value="MCW7516395.1"/>
    <property type="molecule type" value="Genomic_DNA"/>
</dbReference>
<dbReference type="PANTHER" id="PTHR45339:SF1">
    <property type="entry name" value="HYBRID SIGNAL TRANSDUCTION HISTIDINE KINASE J"/>
    <property type="match status" value="1"/>
</dbReference>
<feature type="domain" description="Histidine kinase" evidence="13">
    <location>
        <begin position="155"/>
        <end position="376"/>
    </location>
</feature>
<evidence type="ECO:0000256" key="5">
    <source>
        <dbReference type="ARBA" id="ARBA00022741"/>
    </source>
</evidence>
<dbReference type="Gene3D" id="3.40.50.2300">
    <property type="match status" value="2"/>
</dbReference>
<name>A0AAW5V408_9LEPT</name>
<evidence type="ECO:0000256" key="12">
    <source>
        <dbReference type="SAM" id="Coils"/>
    </source>
</evidence>
<feature type="domain" description="Response regulatory" evidence="14">
    <location>
        <begin position="531"/>
        <end position="644"/>
    </location>
</feature>
<dbReference type="CDD" id="cd16922">
    <property type="entry name" value="HATPase_EvgS-ArcB-TorS-like"/>
    <property type="match status" value="1"/>
</dbReference>
<dbReference type="RefSeq" id="WP_265355943.1">
    <property type="nucleotide sequence ID" value="NZ_JAMQPS010000002.1"/>
</dbReference>
<dbReference type="InterPro" id="IPR004358">
    <property type="entry name" value="Sig_transdc_His_kin-like_C"/>
</dbReference>
<dbReference type="SMART" id="SM00388">
    <property type="entry name" value="HisKA"/>
    <property type="match status" value="1"/>
</dbReference>
<feature type="modified residue" description="4-aspartylphosphate" evidence="11">
    <location>
        <position position="445"/>
    </location>
</feature>
<gene>
    <name evidence="15" type="ORF">ND810_14600</name>
</gene>
<accession>A0AAW5V408</accession>
<dbReference type="FunFam" id="1.10.287.130:FF:000002">
    <property type="entry name" value="Two-component osmosensing histidine kinase"/>
    <property type="match status" value="1"/>
</dbReference>
<evidence type="ECO:0000313" key="16">
    <source>
        <dbReference type="Proteomes" id="UP001209694"/>
    </source>
</evidence>
<dbReference type="SUPFAM" id="SSF55874">
    <property type="entry name" value="ATPase domain of HSP90 chaperone/DNA topoisomerase II/histidine kinase"/>
    <property type="match status" value="1"/>
</dbReference>
<evidence type="ECO:0000313" key="15">
    <source>
        <dbReference type="EMBL" id="MCW7516395.1"/>
    </source>
</evidence>
<dbReference type="GO" id="GO:0000155">
    <property type="term" value="F:phosphorelay sensor kinase activity"/>
    <property type="evidence" value="ECO:0007669"/>
    <property type="project" value="InterPro"/>
</dbReference>
<dbReference type="SUPFAM" id="SSF47384">
    <property type="entry name" value="Homodimeric domain of signal transducing histidine kinase"/>
    <property type="match status" value="1"/>
</dbReference>
<feature type="modified residue" description="4-aspartylphosphate" evidence="11">
    <location>
        <position position="580"/>
    </location>
</feature>
<keyword evidence="4" id="KW-0808">Transferase</keyword>
<dbReference type="InterPro" id="IPR035965">
    <property type="entry name" value="PAS-like_dom_sf"/>
</dbReference>
<dbReference type="Proteomes" id="UP001209694">
    <property type="component" value="Unassembled WGS sequence"/>
</dbReference>
<dbReference type="PROSITE" id="PS50110">
    <property type="entry name" value="RESPONSE_REGULATORY"/>
    <property type="match status" value="2"/>
</dbReference>
<dbReference type="FunFam" id="3.30.565.10:FF:000010">
    <property type="entry name" value="Sensor histidine kinase RcsC"/>
    <property type="match status" value="1"/>
</dbReference>